<dbReference type="EMBL" id="CAJNJA010042566">
    <property type="protein sequence ID" value="CAE7785066.1"/>
    <property type="molecule type" value="Genomic_DNA"/>
</dbReference>
<keyword evidence="2" id="KW-1185">Reference proteome</keyword>
<proteinExistence type="predicted"/>
<dbReference type="OrthoDB" id="427481at2759"/>
<organism evidence="1 2">
    <name type="scientific">Symbiodinium necroappetens</name>
    <dbReference type="NCBI Taxonomy" id="1628268"/>
    <lineage>
        <taxon>Eukaryota</taxon>
        <taxon>Sar</taxon>
        <taxon>Alveolata</taxon>
        <taxon>Dinophyceae</taxon>
        <taxon>Suessiales</taxon>
        <taxon>Symbiodiniaceae</taxon>
        <taxon>Symbiodinium</taxon>
    </lineage>
</organism>
<dbReference type="Proteomes" id="UP000601435">
    <property type="component" value="Unassembled WGS sequence"/>
</dbReference>
<comment type="caution">
    <text evidence="1">The sequence shown here is derived from an EMBL/GenBank/DDBJ whole genome shotgun (WGS) entry which is preliminary data.</text>
</comment>
<evidence type="ECO:0000313" key="2">
    <source>
        <dbReference type="Proteomes" id="UP000601435"/>
    </source>
</evidence>
<protein>
    <submittedName>
        <fullName evidence="1">Uncharacterized protein</fullName>
    </submittedName>
</protein>
<evidence type="ECO:0000313" key="1">
    <source>
        <dbReference type="EMBL" id="CAE7785066.1"/>
    </source>
</evidence>
<sequence>EGSHLICVKSTPMSEALPASIGTREMRTSSSSEASKVSLYFELAAEGWRDFPWRGPVDVALQATVGDLWEDAQHILMEVAEAQQQLR</sequence>
<dbReference type="AlphaFoldDB" id="A0A812YKV4"/>
<name>A0A812YKV4_9DINO</name>
<reference evidence="1" key="1">
    <citation type="submission" date="2021-02" db="EMBL/GenBank/DDBJ databases">
        <authorList>
            <person name="Dougan E. K."/>
            <person name="Rhodes N."/>
            <person name="Thang M."/>
            <person name="Chan C."/>
        </authorList>
    </citation>
    <scope>NUCLEOTIDE SEQUENCE</scope>
</reference>
<feature type="non-terminal residue" evidence="1">
    <location>
        <position position="87"/>
    </location>
</feature>
<gene>
    <name evidence="1" type="ORF">SNEC2469_LOCUS23030</name>
</gene>
<accession>A0A812YKV4</accession>